<keyword evidence="4" id="KW-0472">Membrane</keyword>
<evidence type="ECO:0000256" key="2">
    <source>
        <dbReference type="ARBA" id="ARBA00022703"/>
    </source>
</evidence>
<evidence type="ECO:0000256" key="3">
    <source>
        <dbReference type="SAM" id="MobiDB-lite"/>
    </source>
</evidence>
<feature type="transmembrane region" description="Helical" evidence="4">
    <location>
        <begin position="121"/>
        <end position="142"/>
    </location>
</feature>
<dbReference type="Pfam" id="PF00452">
    <property type="entry name" value="Bcl-2"/>
    <property type="match status" value="1"/>
</dbReference>
<dbReference type="SUPFAM" id="SSF56854">
    <property type="entry name" value="Bcl-2 inhibitors of programmed cell death"/>
    <property type="match status" value="1"/>
</dbReference>
<keyword evidence="2" id="KW-0053">Apoptosis</keyword>
<gene>
    <name evidence="6" type="ORF">KUTeg_023557</name>
</gene>
<dbReference type="CDD" id="cd06845">
    <property type="entry name" value="Bcl-2_like"/>
    <property type="match status" value="1"/>
</dbReference>
<dbReference type="PROSITE" id="PS50062">
    <property type="entry name" value="BCL2_FAMILY"/>
    <property type="match status" value="1"/>
</dbReference>
<dbReference type="Proteomes" id="UP001217089">
    <property type="component" value="Unassembled WGS sequence"/>
</dbReference>
<feature type="transmembrane region" description="Helical" evidence="4">
    <location>
        <begin position="162"/>
        <end position="179"/>
    </location>
</feature>
<evidence type="ECO:0000259" key="5">
    <source>
        <dbReference type="SMART" id="SM00337"/>
    </source>
</evidence>
<comment type="similarity">
    <text evidence="1">Belongs to the Bcl-2 family.</text>
</comment>
<dbReference type="InterPro" id="IPR026298">
    <property type="entry name" value="Bcl-2_fam"/>
</dbReference>
<organism evidence="6 7">
    <name type="scientific">Tegillarca granosa</name>
    <name type="common">Malaysian cockle</name>
    <name type="synonym">Anadara granosa</name>
    <dbReference type="NCBI Taxonomy" id="220873"/>
    <lineage>
        <taxon>Eukaryota</taxon>
        <taxon>Metazoa</taxon>
        <taxon>Spiralia</taxon>
        <taxon>Lophotrochozoa</taxon>
        <taxon>Mollusca</taxon>
        <taxon>Bivalvia</taxon>
        <taxon>Autobranchia</taxon>
        <taxon>Pteriomorphia</taxon>
        <taxon>Arcoida</taxon>
        <taxon>Arcoidea</taxon>
        <taxon>Arcidae</taxon>
        <taxon>Tegillarca</taxon>
    </lineage>
</organism>
<evidence type="ECO:0000313" key="6">
    <source>
        <dbReference type="EMBL" id="KAJ8299497.1"/>
    </source>
</evidence>
<feature type="domain" description="Bcl-2 Bcl-2 homology region 1-3" evidence="5">
    <location>
        <begin position="78"/>
        <end position="148"/>
    </location>
</feature>
<dbReference type="SMART" id="SM00337">
    <property type="entry name" value="BCL"/>
    <property type="match status" value="1"/>
</dbReference>
<keyword evidence="4" id="KW-0812">Transmembrane</keyword>
<evidence type="ECO:0000256" key="4">
    <source>
        <dbReference type="SAM" id="Phobius"/>
    </source>
</evidence>
<sequence>MASRETHHPLAQTNRKSLDHQLSKDDIGHQARVLLNQFIFDRMERDGIEQIPAAEEFQEPGNPTGPPMEHVREIGRALRCIGDELDRDENIQGDGVYNWGRVGSLFYFAYKMAVKAVDKIALIKAIINWVVNFIIENVASWIIDRGGWEAIVEYFGTPSNQFWTLTTLGAVGVAAVYMWKNWK</sequence>
<protein>
    <recommendedName>
        <fullName evidence="5">Bcl-2 Bcl-2 homology region 1-3 domain-containing protein</fullName>
    </recommendedName>
</protein>
<evidence type="ECO:0000313" key="7">
    <source>
        <dbReference type="Proteomes" id="UP001217089"/>
    </source>
</evidence>
<evidence type="ECO:0000256" key="1">
    <source>
        <dbReference type="ARBA" id="ARBA00009458"/>
    </source>
</evidence>
<dbReference type="Gene3D" id="1.10.437.10">
    <property type="entry name" value="Blc2-like"/>
    <property type="match status" value="2"/>
</dbReference>
<feature type="region of interest" description="Disordered" evidence="3">
    <location>
        <begin position="1"/>
        <end position="22"/>
    </location>
</feature>
<name>A0ABQ9E2J2_TEGGR</name>
<comment type="caution">
    <text evidence="6">The sequence shown here is derived from an EMBL/GenBank/DDBJ whole genome shotgun (WGS) entry which is preliminary data.</text>
</comment>
<dbReference type="PANTHER" id="PTHR11256:SF56">
    <property type="entry name" value="BCL-2 BCL-2 HOMOLOGY REGION 1-3 DOMAIN-CONTAINING PROTEIN"/>
    <property type="match status" value="1"/>
</dbReference>
<reference evidence="6 7" key="1">
    <citation type="submission" date="2022-12" db="EMBL/GenBank/DDBJ databases">
        <title>Chromosome-level genome of Tegillarca granosa.</title>
        <authorList>
            <person name="Kim J."/>
        </authorList>
    </citation>
    <scope>NUCLEOTIDE SEQUENCE [LARGE SCALE GENOMIC DNA]</scope>
    <source>
        <strain evidence="6">Teg-2019</strain>
        <tissue evidence="6">Adductor muscle</tissue>
    </source>
</reference>
<accession>A0ABQ9E2J2</accession>
<dbReference type="InterPro" id="IPR036834">
    <property type="entry name" value="Bcl-2-like_sf"/>
</dbReference>
<dbReference type="PANTHER" id="PTHR11256">
    <property type="entry name" value="BCL-2 RELATED"/>
    <property type="match status" value="1"/>
</dbReference>
<dbReference type="InterPro" id="IPR046371">
    <property type="entry name" value="Bcl-2_BH1-3"/>
</dbReference>
<keyword evidence="7" id="KW-1185">Reference proteome</keyword>
<dbReference type="EMBL" id="JARBDR010000921">
    <property type="protein sequence ID" value="KAJ8299497.1"/>
    <property type="molecule type" value="Genomic_DNA"/>
</dbReference>
<dbReference type="InterPro" id="IPR002475">
    <property type="entry name" value="Bcl2-like"/>
</dbReference>
<keyword evidence="4" id="KW-1133">Transmembrane helix</keyword>
<proteinExistence type="inferred from homology"/>